<evidence type="ECO:0000259" key="2">
    <source>
        <dbReference type="Pfam" id="PF02591"/>
    </source>
</evidence>
<evidence type="ECO:0000256" key="1">
    <source>
        <dbReference type="SAM" id="Coils"/>
    </source>
</evidence>
<reference evidence="4 5" key="1">
    <citation type="journal article" date="2011" name="Stand. Genomic Sci.">
        <title>Complete genome sequence of Deinococcus maricopensis type strain (LB-34).</title>
        <authorList>
            <person name="Pukall R."/>
            <person name="Zeytun A."/>
            <person name="Lucas S."/>
            <person name="Lapidus A."/>
            <person name="Hammon N."/>
            <person name="Deshpande S."/>
            <person name="Nolan M."/>
            <person name="Cheng J.F."/>
            <person name="Pitluck S."/>
            <person name="Liolios K."/>
            <person name="Pagani I."/>
            <person name="Mikhailova N."/>
            <person name="Ivanova N."/>
            <person name="Mavromatis K."/>
            <person name="Pati A."/>
            <person name="Tapia R."/>
            <person name="Han C."/>
            <person name="Goodwin L."/>
            <person name="Chen A."/>
            <person name="Palaniappan K."/>
            <person name="Land M."/>
            <person name="Hauser L."/>
            <person name="Chang Y.J."/>
            <person name="Jeffries C.D."/>
            <person name="Brambilla E.M."/>
            <person name="Rohde M."/>
            <person name="Goker M."/>
            <person name="Detter J.C."/>
            <person name="Woyke T."/>
            <person name="Bristow J."/>
            <person name="Eisen J.A."/>
            <person name="Markowitz V."/>
            <person name="Hugenholtz P."/>
            <person name="Kyrpides N.C."/>
            <person name="Klenk H.P."/>
        </authorList>
    </citation>
    <scope>NUCLEOTIDE SEQUENCE [LARGE SCALE GENOMIC DNA]</scope>
    <source>
        <strain evidence="5">DSM 21211 / LMG 22137 / NRRL B-23946 / LB-34</strain>
    </source>
</reference>
<name>E8UAI9_DEIML</name>
<reference evidence="5" key="2">
    <citation type="submission" date="2011-01" db="EMBL/GenBank/DDBJ databases">
        <title>The complete genome of Deinococcus maricopensis DSM 21211.</title>
        <authorList>
            <consortium name="US DOE Joint Genome Institute (JGI-PGF)"/>
            <person name="Lucas S."/>
            <person name="Copeland A."/>
            <person name="Lapidus A."/>
            <person name="Goodwin L."/>
            <person name="Pitluck S."/>
            <person name="Kyrpides N."/>
            <person name="Mavromatis K."/>
            <person name="Pagani I."/>
            <person name="Ivanova N."/>
            <person name="Ovchinnikova G."/>
            <person name="Zeytun A."/>
            <person name="Detter J.C."/>
            <person name="Han C."/>
            <person name="Land M."/>
            <person name="Hauser L."/>
            <person name="Markowitz V."/>
            <person name="Cheng J.-F."/>
            <person name="Hugenholtz P."/>
            <person name="Woyke T."/>
            <person name="Wu D."/>
            <person name="Pukall R."/>
            <person name="Gehrich-Schroeter G."/>
            <person name="Brambilla E."/>
            <person name="Klenk H.-P."/>
            <person name="Eisen J.A."/>
        </authorList>
    </citation>
    <scope>NUCLEOTIDE SEQUENCE [LARGE SCALE GENOMIC DNA]</scope>
    <source>
        <strain evidence="5">DSM 21211 / LMG 22137 / NRRL B-23946 / LB-34</strain>
    </source>
</reference>
<dbReference type="PANTHER" id="PTHR39082:SF1">
    <property type="entry name" value="SCAVENGER RECEPTOR CLASS A MEMBER 3"/>
    <property type="match status" value="1"/>
</dbReference>
<dbReference type="eggNOG" id="COG1579">
    <property type="taxonomic scope" value="Bacteria"/>
</dbReference>
<dbReference type="AlphaFoldDB" id="E8UAI9"/>
<feature type="domain" description="C4-type zinc ribbon" evidence="2">
    <location>
        <begin position="201"/>
        <end position="234"/>
    </location>
</feature>
<dbReference type="Gene3D" id="1.10.287.1490">
    <property type="match status" value="1"/>
</dbReference>
<dbReference type="STRING" id="709986.Deima_2443"/>
<keyword evidence="1" id="KW-0175">Coiled coil</keyword>
<dbReference type="Pfam" id="PF02591">
    <property type="entry name" value="Zn_ribbon_9"/>
    <property type="match status" value="1"/>
</dbReference>
<dbReference type="HOGENOM" id="CLU_073076_2_2_0"/>
<evidence type="ECO:0000259" key="3">
    <source>
        <dbReference type="Pfam" id="PF24481"/>
    </source>
</evidence>
<dbReference type="InterPro" id="IPR052376">
    <property type="entry name" value="Oxidative_Scav/Glycosyltrans"/>
</dbReference>
<sequence length="239" mass="26966">MTQSGPLERLYRVQQLDLELDRLQGEEAGIPDALRDARAEQERINNALEDAEIELERVERQVRQTELDLGTTREQVERNRAEQEKNAFNAKVQSQYENLIQQLSERVTDYEETLAPLYERRETLTGTAAGLRGEHRALRPHLGGLEEQDEARVGALRAEADKIRAERDAIAAEIDRRLVKEYDLIRKAKKGLGIVPFTGGRCQGCNVNLPVNVQQRAAQGKLPAVKCPSCGRFLIKLSA</sequence>
<dbReference type="RefSeq" id="WP_013557583.1">
    <property type="nucleotide sequence ID" value="NC_014958.1"/>
</dbReference>
<dbReference type="PANTHER" id="PTHR39082">
    <property type="entry name" value="PHOSPHOLIPASE C-BETA-2-RELATED"/>
    <property type="match status" value="1"/>
</dbReference>
<keyword evidence="5" id="KW-1185">Reference proteome</keyword>
<gene>
    <name evidence="4" type="ordered locus">Deima_2443</name>
</gene>
<protein>
    <submittedName>
        <fullName evidence="4">Uncharacterized protein</fullName>
    </submittedName>
</protein>
<feature type="coiled-coil region" evidence="1">
    <location>
        <begin position="34"/>
        <end position="113"/>
    </location>
</feature>
<evidence type="ECO:0000313" key="5">
    <source>
        <dbReference type="Proteomes" id="UP000008635"/>
    </source>
</evidence>
<feature type="domain" description="CT398-like coiled coil hairpin" evidence="3">
    <location>
        <begin position="13"/>
        <end position="189"/>
    </location>
</feature>
<dbReference type="InterPro" id="IPR056003">
    <property type="entry name" value="CT398_CC_hairpin"/>
</dbReference>
<accession>E8UAI9</accession>
<dbReference type="Proteomes" id="UP000008635">
    <property type="component" value="Chromosome"/>
</dbReference>
<evidence type="ECO:0000313" key="4">
    <source>
        <dbReference type="EMBL" id="ADV68078.1"/>
    </source>
</evidence>
<dbReference type="OrthoDB" id="9795058at2"/>
<dbReference type="EMBL" id="CP002454">
    <property type="protein sequence ID" value="ADV68078.1"/>
    <property type="molecule type" value="Genomic_DNA"/>
</dbReference>
<proteinExistence type="predicted"/>
<dbReference type="KEGG" id="dmr:Deima_2443"/>
<dbReference type="InterPro" id="IPR003743">
    <property type="entry name" value="Zf-RING_7"/>
</dbReference>
<organism evidence="4 5">
    <name type="scientific">Deinococcus maricopensis (strain DSM 21211 / LMG 22137 / NRRL B-23946 / LB-34)</name>
    <dbReference type="NCBI Taxonomy" id="709986"/>
    <lineage>
        <taxon>Bacteria</taxon>
        <taxon>Thermotogati</taxon>
        <taxon>Deinococcota</taxon>
        <taxon>Deinococci</taxon>
        <taxon>Deinococcales</taxon>
        <taxon>Deinococcaceae</taxon>
        <taxon>Deinococcus</taxon>
    </lineage>
</organism>
<dbReference type="Pfam" id="PF24481">
    <property type="entry name" value="CT398_CC"/>
    <property type="match status" value="1"/>
</dbReference>